<dbReference type="RefSeq" id="WP_209464175.1">
    <property type="nucleotide sequence ID" value="NZ_CP110224.1"/>
</dbReference>
<dbReference type="Pfam" id="PF06946">
    <property type="entry name" value="Phage_holin_5_1"/>
    <property type="match status" value="1"/>
</dbReference>
<dbReference type="InterPro" id="IPR009708">
    <property type="entry name" value="Phage_A118_holin/antiholin"/>
</dbReference>
<keyword evidence="1" id="KW-0812">Transmembrane</keyword>
<evidence type="ECO:0000256" key="1">
    <source>
        <dbReference type="SAM" id="Phobius"/>
    </source>
</evidence>
<name>A0ABS4IJI4_9BACI</name>
<accession>A0ABS4IJI4</accession>
<dbReference type="EMBL" id="JAGGKX010000021">
    <property type="protein sequence ID" value="MBP1971103.1"/>
    <property type="molecule type" value="Genomic_DNA"/>
</dbReference>
<evidence type="ECO:0008006" key="4">
    <source>
        <dbReference type="Google" id="ProtNLM"/>
    </source>
</evidence>
<comment type="caution">
    <text evidence="2">The sequence shown here is derived from an EMBL/GenBank/DDBJ whole genome shotgun (WGS) entry which is preliminary data.</text>
</comment>
<gene>
    <name evidence="2" type="ORF">J2Z83_003242</name>
</gene>
<proteinExistence type="predicted"/>
<dbReference type="Proteomes" id="UP001519345">
    <property type="component" value="Unassembled WGS sequence"/>
</dbReference>
<keyword evidence="1" id="KW-1133">Transmembrane helix</keyword>
<protein>
    <recommendedName>
        <fullName evidence="4">Holin</fullName>
    </recommendedName>
</protein>
<reference evidence="2 3" key="1">
    <citation type="submission" date="2021-03" db="EMBL/GenBank/DDBJ databases">
        <title>Genomic Encyclopedia of Type Strains, Phase IV (KMG-IV): sequencing the most valuable type-strain genomes for metagenomic binning, comparative biology and taxonomic classification.</title>
        <authorList>
            <person name="Goeker M."/>
        </authorList>
    </citation>
    <scope>NUCLEOTIDE SEQUENCE [LARGE SCALE GENOMIC DNA]</scope>
    <source>
        <strain evidence="2 3">DSM 25609</strain>
    </source>
</reference>
<keyword evidence="3" id="KW-1185">Reference proteome</keyword>
<evidence type="ECO:0000313" key="3">
    <source>
        <dbReference type="Proteomes" id="UP001519345"/>
    </source>
</evidence>
<evidence type="ECO:0000313" key="2">
    <source>
        <dbReference type="EMBL" id="MBP1971103.1"/>
    </source>
</evidence>
<organism evidence="2 3">
    <name type="scientific">Virgibacillus natechei</name>
    <dbReference type="NCBI Taxonomy" id="1216297"/>
    <lineage>
        <taxon>Bacteria</taxon>
        <taxon>Bacillati</taxon>
        <taxon>Bacillota</taxon>
        <taxon>Bacilli</taxon>
        <taxon>Bacillales</taxon>
        <taxon>Bacillaceae</taxon>
        <taxon>Virgibacillus</taxon>
    </lineage>
</organism>
<feature type="transmembrane region" description="Helical" evidence="1">
    <location>
        <begin position="33"/>
        <end position="51"/>
    </location>
</feature>
<sequence>MNEILMLATLAAPVTNALIQAVKMAVVINKRFTPLMAAVIGVGLGAAAFFVDAGIVERMWAGGISGLASVGLFELGKYPTERIDNE</sequence>
<keyword evidence="1" id="KW-0472">Membrane</keyword>